<organism evidence="1 2">
    <name type="scientific">Microbulbifer epialgicus</name>
    <dbReference type="NCBI Taxonomy" id="393907"/>
    <lineage>
        <taxon>Bacteria</taxon>
        <taxon>Pseudomonadati</taxon>
        <taxon>Pseudomonadota</taxon>
        <taxon>Gammaproteobacteria</taxon>
        <taxon>Cellvibrionales</taxon>
        <taxon>Microbulbiferaceae</taxon>
        <taxon>Microbulbifer</taxon>
    </lineage>
</organism>
<reference evidence="1 2" key="1">
    <citation type="submission" date="2024-08" db="EMBL/GenBank/DDBJ databases">
        <authorList>
            <person name="Ishaq N."/>
        </authorList>
    </citation>
    <scope>NUCLEOTIDE SEQUENCE [LARGE SCALE GENOMIC DNA]</scope>
    <source>
        <strain evidence="1 2">DSM 18651</strain>
    </source>
</reference>
<dbReference type="RefSeq" id="WP_371836923.1">
    <property type="nucleotide sequence ID" value="NZ_JBGMEK010000001.1"/>
</dbReference>
<evidence type="ECO:0000313" key="1">
    <source>
        <dbReference type="EMBL" id="MFA0809302.1"/>
    </source>
</evidence>
<evidence type="ECO:0000313" key="2">
    <source>
        <dbReference type="Proteomes" id="UP001569428"/>
    </source>
</evidence>
<keyword evidence="2" id="KW-1185">Reference proteome</keyword>
<gene>
    <name evidence="1" type="ORF">ACCI49_00100</name>
</gene>
<protein>
    <submittedName>
        <fullName evidence="1">Uncharacterized protein</fullName>
    </submittedName>
</protein>
<accession>A0ABV4NTA0</accession>
<sequence length="136" mass="15597">MKILEIDGTENPLRWIGSESEQLQFEQAIFLKAASMSSDYRGGEWRYLGFLNRAESNVFMAPRTDVQFYIKDEQFLRFNMCAESFGLEATIRAMEGFARQRKFNFLNSRIKSLRGIQRVLGKRGNVFGGGFNNACG</sequence>
<dbReference type="EMBL" id="JBGMEK010000001">
    <property type="protein sequence ID" value="MFA0809302.1"/>
    <property type="molecule type" value="Genomic_DNA"/>
</dbReference>
<dbReference type="Proteomes" id="UP001569428">
    <property type="component" value="Unassembled WGS sequence"/>
</dbReference>
<dbReference type="InterPro" id="IPR042297">
    <property type="entry name" value="Antirestriction_sf"/>
</dbReference>
<proteinExistence type="predicted"/>
<name>A0ABV4NTA0_9GAMM</name>
<comment type="caution">
    <text evidence="1">The sequence shown here is derived from an EMBL/GenBank/DDBJ whole genome shotgun (WGS) entry which is preliminary data.</text>
</comment>
<dbReference type="Gene3D" id="3.30.70.3580">
    <property type="entry name" value="Antirestriction protein"/>
    <property type="match status" value="1"/>
</dbReference>